<proteinExistence type="predicted"/>
<organism evidence="2 3">
    <name type="scientific">Streptomyces poriferorum</name>
    <dbReference type="NCBI Taxonomy" id="2798799"/>
    <lineage>
        <taxon>Bacteria</taxon>
        <taxon>Bacillati</taxon>
        <taxon>Actinomycetota</taxon>
        <taxon>Actinomycetes</taxon>
        <taxon>Kitasatosporales</taxon>
        <taxon>Streptomycetaceae</taxon>
        <taxon>Streptomyces</taxon>
    </lineage>
</organism>
<evidence type="ECO:0000313" key="2">
    <source>
        <dbReference type="EMBL" id="WLQ55157.1"/>
    </source>
</evidence>
<dbReference type="EMBL" id="CP120988">
    <property type="protein sequence ID" value="WLQ55157.1"/>
    <property type="molecule type" value="Genomic_DNA"/>
</dbReference>
<accession>A0ABY9IIT9</accession>
<dbReference type="Proteomes" id="UP001235744">
    <property type="component" value="Chromosome"/>
</dbReference>
<evidence type="ECO:0000256" key="1">
    <source>
        <dbReference type="SAM" id="SignalP"/>
    </source>
</evidence>
<evidence type="ECO:0000313" key="3">
    <source>
        <dbReference type="Proteomes" id="UP001235744"/>
    </source>
</evidence>
<keyword evidence="3" id="KW-1185">Reference proteome</keyword>
<feature type="chain" id="PRO_5046408992" evidence="1">
    <location>
        <begin position="39"/>
        <end position="537"/>
    </location>
</feature>
<reference evidence="2 3" key="1">
    <citation type="submission" date="2023-03" db="EMBL/GenBank/DDBJ databases">
        <title>Isolation and description of six Streptomyces strains from soil environments, able to metabolize different microbial glucans.</title>
        <authorList>
            <person name="Widen T."/>
            <person name="Larsbrink J."/>
        </authorList>
    </citation>
    <scope>NUCLEOTIDE SEQUENCE [LARGE SCALE GENOMIC DNA]</scope>
    <source>
        <strain evidence="2 3">Alt2</strain>
    </source>
</reference>
<protein>
    <submittedName>
        <fullName evidence="2">WxL domain-containing protein</fullName>
    </submittedName>
</protein>
<keyword evidence="1" id="KW-0732">Signal</keyword>
<dbReference type="RefSeq" id="WP_306106003.1">
    <property type="nucleotide sequence ID" value="NZ_CP120988.1"/>
</dbReference>
<sequence length="537" mass="51872">MRAKTIAPCSTRTAAALAALVVAAAGSLVLGGARPAFAGSAEVSYDCVFSSSHSLFNTTATLTAADTTTAGTPVDLTLAFADGPANGPVALTANTVAVSAKVGVSGQDAVNVSAPASNAAVPAYAEIPIPELTGQLTVAQPGTVQLTPGDITLNITNYGLTIACTVQGTPPVLSTVTVTDGSVGSAAAAVESISGRPAADTTGARRGDVVTLGGTGWTAGEAVDAELCALDDTACAAGAVTPALTVDGDGKLAGTVAIGADATPGPHSLVLTQGSLSSTVPLGVLGTRAIQLSPATGGPGTTTTVTGASFDPGDEVTVTGIDADGNPVGDTLTAPVNARGGFTASLTPPSGTVKILATEKDGTAADSAELAWTALADGGSSEQTLKVVVSGGALTMAQEAGEVTLSPVSVDGTEHASTGDLKAVEVKDFRGSTRGWSLVGTVTDFTNAAGAAIPAGNLSWTPTCAVHDGAAAASTVTPGSAGALSSTTAVPLCTQAASDDPASVTGGDFDAGAALDLSVPAITQAGEYAAVLRLTLS</sequence>
<gene>
    <name evidence="2" type="ORF">P8A19_06750</name>
</gene>
<name>A0ABY9IIT9_9ACTN</name>
<feature type="signal peptide" evidence="1">
    <location>
        <begin position="1"/>
        <end position="38"/>
    </location>
</feature>